<evidence type="ECO:0000313" key="3">
    <source>
        <dbReference type="Proteomes" id="UP000075573"/>
    </source>
</evidence>
<dbReference type="InterPro" id="IPR042094">
    <property type="entry name" value="T2SS_GspF_sf"/>
</dbReference>
<sequence length="147" mass="16312">MARFRNCICRALARRQFTDGTRIRVYRKLLTDMRAGLPLVRSLDRMVDFASRSGIRPGAPLACILTEWRERLSNGESFGRAVRGWVPEAEEFLLDGQSGRELEEALQHCIELGNVQAGGSRAVLKAFAFPVVFLIGAALFLATIEGS</sequence>
<protein>
    <submittedName>
        <fullName evidence="2">Uncharacterized protein</fullName>
    </submittedName>
</protein>
<dbReference type="PATRIC" id="fig|442.7.peg.2347"/>
<proteinExistence type="predicted"/>
<reference evidence="2 3" key="1">
    <citation type="submission" date="2015-06" db="EMBL/GenBank/DDBJ databases">
        <title>Improved classification and identification of acetic acid bacteria using matrix-assisted laser desorption/ionization time-of-flight mass spectrometry; Gluconobacter nephelii and Gluconobacter uchimurae are later heterotypic synonyms of Gluconobacter japonicus and Gluconobacter oxydans, respectively.</title>
        <authorList>
            <person name="Li L."/>
            <person name="Cleenwerck I."/>
            <person name="De Vuyst L."/>
            <person name="Vandamme P."/>
        </authorList>
    </citation>
    <scope>NUCLEOTIDE SEQUENCE [LARGE SCALE GENOMIC DNA]</scope>
    <source>
        <strain evidence="2 3">LMG 1764</strain>
    </source>
</reference>
<dbReference type="EMBL" id="LHZB01000104">
    <property type="protein sequence ID" value="KXV02037.1"/>
    <property type="molecule type" value="Genomic_DNA"/>
</dbReference>
<organism evidence="2 3">
    <name type="scientific">Gluconobacter potus</name>
    <dbReference type="NCBI Taxonomy" id="2724927"/>
    <lineage>
        <taxon>Bacteria</taxon>
        <taxon>Pseudomonadati</taxon>
        <taxon>Pseudomonadota</taxon>
        <taxon>Alphaproteobacteria</taxon>
        <taxon>Acetobacterales</taxon>
        <taxon>Acetobacteraceae</taxon>
        <taxon>Gluconobacter</taxon>
    </lineage>
</organism>
<dbReference type="Gene3D" id="1.20.81.30">
    <property type="entry name" value="Type II secretion system (T2SS), domain F"/>
    <property type="match status" value="1"/>
</dbReference>
<gene>
    <name evidence="2" type="ORF">AD929_04330</name>
</gene>
<evidence type="ECO:0000313" key="2">
    <source>
        <dbReference type="EMBL" id="KXV02037.1"/>
    </source>
</evidence>
<accession>A0A149QY24</accession>
<dbReference type="AlphaFoldDB" id="A0A149QY24"/>
<dbReference type="Proteomes" id="UP000075573">
    <property type="component" value="Unassembled WGS sequence"/>
</dbReference>
<evidence type="ECO:0000256" key="1">
    <source>
        <dbReference type="SAM" id="Phobius"/>
    </source>
</evidence>
<feature type="transmembrane region" description="Helical" evidence="1">
    <location>
        <begin position="122"/>
        <end position="144"/>
    </location>
</feature>
<comment type="caution">
    <text evidence="2">The sequence shown here is derived from an EMBL/GenBank/DDBJ whole genome shotgun (WGS) entry which is preliminary data.</text>
</comment>
<keyword evidence="1" id="KW-0472">Membrane</keyword>
<keyword evidence="1" id="KW-1133">Transmembrane helix</keyword>
<dbReference type="RefSeq" id="WP_062494662.1">
    <property type="nucleotide sequence ID" value="NZ_LHZB01000104.1"/>
</dbReference>
<name>A0A149QY24_9PROT</name>
<keyword evidence="1" id="KW-0812">Transmembrane</keyword>